<keyword evidence="1" id="KW-0812">Transmembrane</keyword>
<keyword evidence="3" id="KW-1185">Reference proteome</keyword>
<sequence>MRSRWIAGALVALLLLYVALVARSAYGLLISGEALGVGIGVAALAIPVLTVWFLVREIAMARAVDRLAGIMEQEGSLDPDDLPRSPGGRIDRAAATEAFASVRADVEADPQAWRGWFRLAWAYNDAGDRRRARSSLRTAVQLERRTR</sequence>
<keyword evidence="1" id="KW-1133">Transmembrane helix</keyword>
<dbReference type="EMBL" id="PDJD01000001">
    <property type="protein sequence ID" value="PFG19342.1"/>
    <property type="molecule type" value="Genomic_DNA"/>
</dbReference>
<dbReference type="Proteomes" id="UP000224915">
    <property type="component" value="Unassembled WGS sequence"/>
</dbReference>
<dbReference type="OrthoDB" id="4485518at2"/>
<dbReference type="AlphaFoldDB" id="A0A2A9D076"/>
<dbReference type="RefSeq" id="WP_098468477.1">
    <property type="nucleotide sequence ID" value="NZ_PDJD01000001.1"/>
</dbReference>
<dbReference type="InterPro" id="IPR011990">
    <property type="entry name" value="TPR-like_helical_dom_sf"/>
</dbReference>
<feature type="transmembrane region" description="Helical" evidence="1">
    <location>
        <begin position="34"/>
        <end position="55"/>
    </location>
</feature>
<dbReference type="Gene3D" id="1.25.40.10">
    <property type="entry name" value="Tetratricopeptide repeat domain"/>
    <property type="match status" value="1"/>
</dbReference>
<evidence type="ECO:0008006" key="4">
    <source>
        <dbReference type="Google" id="ProtNLM"/>
    </source>
</evidence>
<dbReference type="SUPFAM" id="SSF48452">
    <property type="entry name" value="TPR-like"/>
    <property type="match status" value="1"/>
</dbReference>
<name>A0A2A9D076_9MICO</name>
<gene>
    <name evidence="2" type="ORF">ATL40_0902</name>
</gene>
<comment type="caution">
    <text evidence="2">The sequence shown here is derived from an EMBL/GenBank/DDBJ whole genome shotgun (WGS) entry which is preliminary data.</text>
</comment>
<evidence type="ECO:0000313" key="2">
    <source>
        <dbReference type="EMBL" id="PFG19342.1"/>
    </source>
</evidence>
<organism evidence="2 3">
    <name type="scientific">Serinibacter salmoneus</name>
    <dbReference type="NCBI Taxonomy" id="556530"/>
    <lineage>
        <taxon>Bacteria</taxon>
        <taxon>Bacillati</taxon>
        <taxon>Actinomycetota</taxon>
        <taxon>Actinomycetes</taxon>
        <taxon>Micrococcales</taxon>
        <taxon>Beutenbergiaceae</taxon>
        <taxon>Serinibacter</taxon>
    </lineage>
</organism>
<reference evidence="2 3" key="1">
    <citation type="submission" date="2017-10" db="EMBL/GenBank/DDBJ databases">
        <title>Sequencing the genomes of 1000 actinobacteria strains.</title>
        <authorList>
            <person name="Klenk H.-P."/>
        </authorList>
    </citation>
    <scope>NUCLEOTIDE SEQUENCE [LARGE SCALE GENOMIC DNA]</scope>
    <source>
        <strain evidence="2 3">DSM 21801</strain>
    </source>
</reference>
<evidence type="ECO:0000313" key="3">
    <source>
        <dbReference type="Proteomes" id="UP000224915"/>
    </source>
</evidence>
<evidence type="ECO:0000256" key="1">
    <source>
        <dbReference type="SAM" id="Phobius"/>
    </source>
</evidence>
<keyword evidence="1" id="KW-0472">Membrane</keyword>
<accession>A0A2A9D076</accession>
<protein>
    <recommendedName>
        <fullName evidence="4">Tetratricopeptide repeat protein</fullName>
    </recommendedName>
</protein>
<proteinExistence type="predicted"/>